<keyword evidence="2" id="KW-1133">Transmembrane helix</keyword>
<feature type="domain" description="LCCL" evidence="3">
    <location>
        <begin position="194"/>
        <end position="246"/>
    </location>
</feature>
<name>A0A6A5KCH3_9PLEO</name>
<feature type="region of interest" description="Disordered" evidence="1">
    <location>
        <begin position="1"/>
        <end position="62"/>
    </location>
</feature>
<feature type="transmembrane region" description="Helical" evidence="2">
    <location>
        <begin position="326"/>
        <end position="347"/>
    </location>
</feature>
<evidence type="ECO:0000256" key="1">
    <source>
        <dbReference type="SAM" id="MobiDB-lite"/>
    </source>
</evidence>
<keyword evidence="2" id="KW-0812">Transmembrane</keyword>
<keyword evidence="2" id="KW-0472">Membrane</keyword>
<dbReference type="PROSITE" id="PS50820">
    <property type="entry name" value="LCCL"/>
    <property type="match status" value="1"/>
</dbReference>
<dbReference type="InterPro" id="IPR036609">
    <property type="entry name" value="LCCL_sf"/>
</dbReference>
<dbReference type="Gene3D" id="2.170.130.20">
    <property type="entry name" value="LCCL-like domain"/>
    <property type="match status" value="1"/>
</dbReference>
<dbReference type="PANTHER" id="PTHR31331">
    <property type="entry name" value="LCCL DOMAIN PROTEIN (AFU_ORTHOLOGUE AFUA_5G08630)"/>
    <property type="match status" value="1"/>
</dbReference>
<evidence type="ECO:0000256" key="2">
    <source>
        <dbReference type="SAM" id="Phobius"/>
    </source>
</evidence>
<feature type="transmembrane region" description="Helical" evidence="2">
    <location>
        <begin position="363"/>
        <end position="380"/>
    </location>
</feature>
<dbReference type="PANTHER" id="PTHR31331:SF8">
    <property type="entry name" value="LCCL DOMAIN PROTEIN (AFU_ORTHOLOGUE AFUA_5G02970)"/>
    <property type="match status" value="1"/>
</dbReference>
<feature type="transmembrane region" description="Helical" evidence="2">
    <location>
        <begin position="273"/>
        <end position="306"/>
    </location>
</feature>
<dbReference type="OrthoDB" id="441660at2759"/>
<evidence type="ECO:0000259" key="3">
    <source>
        <dbReference type="PROSITE" id="PS50820"/>
    </source>
</evidence>
<feature type="transmembrane region" description="Helical" evidence="2">
    <location>
        <begin position="434"/>
        <end position="455"/>
    </location>
</feature>
<accession>A0A6A5KCH3</accession>
<organism evidence="4 5">
    <name type="scientific">Decorospora gaudefroyi</name>
    <dbReference type="NCBI Taxonomy" id="184978"/>
    <lineage>
        <taxon>Eukaryota</taxon>
        <taxon>Fungi</taxon>
        <taxon>Dikarya</taxon>
        <taxon>Ascomycota</taxon>
        <taxon>Pezizomycotina</taxon>
        <taxon>Dothideomycetes</taxon>
        <taxon>Pleosporomycetidae</taxon>
        <taxon>Pleosporales</taxon>
        <taxon>Pleosporineae</taxon>
        <taxon>Pleosporaceae</taxon>
        <taxon>Decorospora</taxon>
    </lineage>
</organism>
<dbReference type="Proteomes" id="UP000800040">
    <property type="component" value="Unassembled WGS sequence"/>
</dbReference>
<dbReference type="AlphaFoldDB" id="A0A6A5KCH3"/>
<keyword evidence="5" id="KW-1185">Reference proteome</keyword>
<sequence length="614" mass="68284">MRNSLQYRGTDGPIDDEAYGDTTMTGTPPSTDEEAQLLREELDFEDNTPHTRSHGPKSGLERSINFLRGPEPPRVQYLRPYFPSVQRRLIDCFEARGFNKPVSVVIVLLLWFFMFVWFLSAQLPIQDGDGNSVLNLDCVDTLWKRKNECGIDGIDCRPFGNQTFAFRCPAKCGDVQILNPHIVGPLEVNYRPLVIGTGRYRGDSFICGSAIHAGIVDNRRGGGGRVNLIGTHDNFASTKHHGIESIPFDSYFPLSFSVVFDDSFQSNSNPRSALLAVSLLVTAALAIFSTSPAIFFPIFALIFAHVSFVSDPPSASYRNVTVLPDHISMFAKRLLPALFVAVVLYSTTIKRTLSDLTAQIEKALFWLGGFWIGALSNYTFDWIPISRLTAHDLEQQPGAKLALAIIVLMLVAIIVGQVYYFWLEGRLIRYLGLYGLLVFGIIVCLAIPGVNLRIHHYILALLLLPGTSLQTRPSLLYQGVLLGLFVNGIARWDFDSVLQTSDALRADARLESVVPHVLEPAVDVAAEVLVATFTYGAHPVDVDGISVLVNDVERDRAFYDEVDGTWTPFKWTRSVDTDLNEYFRWAYVRHGRTLDYSKPGALYSNGTWGSGSLS</sequence>
<dbReference type="Pfam" id="PF03815">
    <property type="entry name" value="LCCL"/>
    <property type="match status" value="1"/>
</dbReference>
<protein>
    <submittedName>
        <fullName evidence="4">LCCL domain-containing protein</fullName>
    </submittedName>
</protein>
<dbReference type="InterPro" id="IPR051957">
    <property type="entry name" value="CRISP-LCCL_domain"/>
</dbReference>
<gene>
    <name evidence="4" type="ORF">BDW02DRAFT_353162</name>
</gene>
<dbReference type="SUPFAM" id="SSF69848">
    <property type="entry name" value="LCCL domain"/>
    <property type="match status" value="1"/>
</dbReference>
<dbReference type="SMART" id="SM00603">
    <property type="entry name" value="LCCL"/>
    <property type="match status" value="1"/>
</dbReference>
<evidence type="ECO:0000313" key="5">
    <source>
        <dbReference type="Proteomes" id="UP000800040"/>
    </source>
</evidence>
<dbReference type="InterPro" id="IPR004043">
    <property type="entry name" value="LCCL"/>
</dbReference>
<feature type="transmembrane region" description="Helical" evidence="2">
    <location>
        <begin position="102"/>
        <end position="119"/>
    </location>
</feature>
<feature type="transmembrane region" description="Helical" evidence="2">
    <location>
        <begin position="400"/>
        <end position="422"/>
    </location>
</feature>
<evidence type="ECO:0000313" key="4">
    <source>
        <dbReference type="EMBL" id="KAF1834039.1"/>
    </source>
</evidence>
<proteinExistence type="predicted"/>
<dbReference type="EMBL" id="ML975308">
    <property type="protein sequence ID" value="KAF1834039.1"/>
    <property type="molecule type" value="Genomic_DNA"/>
</dbReference>
<reference evidence="4" key="1">
    <citation type="submission" date="2020-01" db="EMBL/GenBank/DDBJ databases">
        <authorList>
            <consortium name="DOE Joint Genome Institute"/>
            <person name="Haridas S."/>
            <person name="Albert R."/>
            <person name="Binder M."/>
            <person name="Bloem J."/>
            <person name="Labutti K."/>
            <person name="Salamov A."/>
            <person name="Andreopoulos B."/>
            <person name="Baker S.E."/>
            <person name="Barry K."/>
            <person name="Bills G."/>
            <person name="Bluhm B.H."/>
            <person name="Cannon C."/>
            <person name="Castanera R."/>
            <person name="Culley D.E."/>
            <person name="Daum C."/>
            <person name="Ezra D."/>
            <person name="Gonzalez J.B."/>
            <person name="Henrissat B."/>
            <person name="Kuo A."/>
            <person name="Liang C."/>
            <person name="Lipzen A."/>
            <person name="Lutzoni F."/>
            <person name="Magnuson J."/>
            <person name="Mondo S."/>
            <person name="Nolan M."/>
            <person name="Ohm R."/>
            <person name="Pangilinan J."/>
            <person name="Park H.-J."/>
            <person name="Ramirez L."/>
            <person name="Alfaro M."/>
            <person name="Sun H."/>
            <person name="Tritt A."/>
            <person name="Yoshinaga Y."/>
            <person name="Zwiers L.-H."/>
            <person name="Turgeon B.G."/>
            <person name="Goodwin S.B."/>
            <person name="Spatafora J.W."/>
            <person name="Crous P.W."/>
            <person name="Grigoriev I.V."/>
        </authorList>
    </citation>
    <scope>NUCLEOTIDE SEQUENCE</scope>
    <source>
        <strain evidence="4">P77</strain>
    </source>
</reference>